<keyword evidence="4 6" id="KW-0663">Pyridoxal phosphate</keyword>
<evidence type="ECO:0000313" key="11">
    <source>
        <dbReference type="Proteomes" id="UP000528286"/>
    </source>
</evidence>
<name>A0A7W6J692_9HYPH</name>
<feature type="modified residue" description="N6-(pyridoxal phosphate)lysine" evidence="6 7">
    <location>
        <position position="49"/>
    </location>
</feature>
<proteinExistence type="inferred from homology"/>
<dbReference type="NCBIfam" id="TIGR00492">
    <property type="entry name" value="alr"/>
    <property type="match status" value="1"/>
</dbReference>
<evidence type="ECO:0000256" key="2">
    <source>
        <dbReference type="ARBA" id="ARBA00001933"/>
    </source>
</evidence>
<dbReference type="Gene3D" id="2.40.37.10">
    <property type="entry name" value="Lyase, Ornithine Decarboxylase, Chain A, domain 1"/>
    <property type="match status" value="1"/>
</dbReference>
<evidence type="ECO:0000256" key="8">
    <source>
        <dbReference type="PIRSR" id="PIRSR600821-52"/>
    </source>
</evidence>
<feature type="domain" description="Alanine racemase C-terminal" evidence="9">
    <location>
        <begin position="247"/>
        <end position="384"/>
    </location>
</feature>
<comment type="catalytic activity">
    <reaction evidence="1 6">
        <text>L-alanine = D-alanine</text>
        <dbReference type="Rhea" id="RHEA:20249"/>
        <dbReference type="ChEBI" id="CHEBI:57416"/>
        <dbReference type="ChEBI" id="CHEBI:57972"/>
        <dbReference type="EC" id="5.1.1.1"/>
    </reaction>
</comment>
<dbReference type="PANTHER" id="PTHR30511:SF0">
    <property type="entry name" value="ALANINE RACEMASE, CATABOLIC-RELATED"/>
    <property type="match status" value="1"/>
</dbReference>
<dbReference type="InterPro" id="IPR001608">
    <property type="entry name" value="Ala_racemase_N"/>
</dbReference>
<gene>
    <name evidence="10" type="ORF">GGR23_002772</name>
</gene>
<dbReference type="UniPathway" id="UPA00042">
    <property type="reaction ID" value="UER00497"/>
</dbReference>
<organism evidence="10 11">
    <name type="scientific">Gellertiella hungarica</name>
    <dbReference type="NCBI Taxonomy" id="1572859"/>
    <lineage>
        <taxon>Bacteria</taxon>
        <taxon>Pseudomonadati</taxon>
        <taxon>Pseudomonadota</taxon>
        <taxon>Alphaproteobacteria</taxon>
        <taxon>Hyphomicrobiales</taxon>
        <taxon>Rhizobiaceae</taxon>
        <taxon>Gellertiella</taxon>
    </lineage>
</organism>
<dbReference type="InterPro" id="IPR011079">
    <property type="entry name" value="Ala_racemase_C"/>
</dbReference>
<evidence type="ECO:0000256" key="6">
    <source>
        <dbReference type="HAMAP-Rule" id="MF_01201"/>
    </source>
</evidence>
<dbReference type="GO" id="GO:0008784">
    <property type="term" value="F:alanine racemase activity"/>
    <property type="evidence" value="ECO:0007669"/>
    <property type="project" value="UniProtKB-UniRule"/>
</dbReference>
<evidence type="ECO:0000256" key="7">
    <source>
        <dbReference type="PIRSR" id="PIRSR600821-50"/>
    </source>
</evidence>
<keyword evidence="11" id="KW-1185">Reference proteome</keyword>
<dbReference type="InterPro" id="IPR009006">
    <property type="entry name" value="Ala_racemase/Decarboxylase_C"/>
</dbReference>
<evidence type="ECO:0000259" key="9">
    <source>
        <dbReference type="SMART" id="SM01005"/>
    </source>
</evidence>
<comment type="caution">
    <text evidence="10">The sequence shown here is derived from an EMBL/GenBank/DDBJ whole genome shotgun (WGS) entry which is preliminary data.</text>
</comment>
<comment type="similarity">
    <text evidence="6">Belongs to the alanine racemase family.</text>
</comment>
<dbReference type="SMART" id="SM01005">
    <property type="entry name" value="Ala_racemase_C"/>
    <property type="match status" value="1"/>
</dbReference>
<dbReference type="GO" id="GO:0005829">
    <property type="term" value="C:cytosol"/>
    <property type="evidence" value="ECO:0007669"/>
    <property type="project" value="TreeGrafter"/>
</dbReference>
<evidence type="ECO:0000256" key="1">
    <source>
        <dbReference type="ARBA" id="ARBA00000316"/>
    </source>
</evidence>
<keyword evidence="5 6" id="KW-0413">Isomerase</keyword>
<dbReference type="HAMAP" id="MF_01201">
    <property type="entry name" value="Ala_racemase"/>
    <property type="match status" value="1"/>
</dbReference>
<dbReference type="InterPro" id="IPR000821">
    <property type="entry name" value="Ala_racemase"/>
</dbReference>
<dbReference type="EMBL" id="JACIEZ010000005">
    <property type="protein sequence ID" value="MBB4065565.1"/>
    <property type="molecule type" value="Genomic_DNA"/>
</dbReference>
<dbReference type="SUPFAM" id="SSF50621">
    <property type="entry name" value="Alanine racemase C-terminal domain-like"/>
    <property type="match status" value="1"/>
</dbReference>
<dbReference type="EC" id="5.1.1.1" evidence="3 6"/>
<evidence type="ECO:0000256" key="5">
    <source>
        <dbReference type="ARBA" id="ARBA00023235"/>
    </source>
</evidence>
<feature type="binding site" evidence="6 8">
    <location>
        <position position="327"/>
    </location>
    <ligand>
        <name>substrate</name>
    </ligand>
</feature>
<dbReference type="RefSeq" id="WP_183366860.1">
    <property type="nucleotide sequence ID" value="NZ_JACIEZ010000005.1"/>
</dbReference>
<evidence type="ECO:0000256" key="4">
    <source>
        <dbReference type="ARBA" id="ARBA00022898"/>
    </source>
</evidence>
<evidence type="ECO:0000313" key="10">
    <source>
        <dbReference type="EMBL" id="MBB4065565.1"/>
    </source>
</evidence>
<dbReference type="PANTHER" id="PTHR30511">
    <property type="entry name" value="ALANINE RACEMASE"/>
    <property type="match status" value="1"/>
</dbReference>
<dbReference type="PRINTS" id="PR00992">
    <property type="entry name" value="ALARACEMASE"/>
</dbReference>
<feature type="active site" description="Proton acceptor; specific for D-alanine" evidence="6">
    <location>
        <position position="49"/>
    </location>
</feature>
<dbReference type="Proteomes" id="UP000528286">
    <property type="component" value="Unassembled WGS sequence"/>
</dbReference>
<dbReference type="CDD" id="cd00430">
    <property type="entry name" value="PLPDE_III_AR"/>
    <property type="match status" value="1"/>
</dbReference>
<dbReference type="Gene3D" id="3.20.20.10">
    <property type="entry name" value="Alanine racemase"/>
    <property type="match status" value="1"/>
</dbReference>
<protein>
    <recommendedName>
        <fullName evidence="3 6">Alanine racemase</fullName>
        <ecNumber evidence="3 6">5.1.1.1</ecNumber>
    </recommendedName>
</protein>
<dbReference type="InterPro" id="IPR029066">
    <property type="entry name" value="PLP-binding_barrel"/>
</dbReference>
<comment type="pathway">
    <text evidence="6">Amino-acid biosynthesis; D-alanine biosynthesis; D-alanine from L-alanine: step 1/1.</text>
</comment>
<dbReference type="Pfam" id="PF00842">
    <property type="entry name" value="Ala_racemase_C"/>
    <property type="match status" value="1"/>
</dbReference>
<reference evidence="10 11" key="1">
    <citation type="submission" date="2020-08" db="EMBL/GenBank/DDBJ databases">
        <title>Genomic Encyclopedia of Type Strains, Phase IV (KMG-IV): sequencing the most valuable type-strain genomes for metagenomic binning, comparative biology and taxonomic classification.</title>
        <authorList>
            <person name="Goeker M."/>
        </authorList>
    </citation>
    <scope>NUCLEOTIDE SEQUENCE [LARGE SCALE GENOMIC DNA]</scope>
    <source>
        <strain evidence="10 11">DSM 29853</strain>
    </source>
</reference>
<comment type="function">
    <text evidence="6">Catalyzes the interconversion of L-alanine and D-alanine. May also act on other amino acids.</text>
</comment>
<dbReference type="Pfam" id="PF01168">
    <property type="entry name" value="Ala_racemase_N"/>
    <property type="match status" value="1"/>
</dbReference>
<sequence length="389" mass="41461">MSDLAYPLPGSLAFEDAPLRLTVDLEALVENWRTMGRLSGSARAGAVVKTDAYGLGVEDCGEALHDAGARDFFVMTAPEGATLRAVAPEARIFVLSGVWPGTEQIFFENDLVPVIASYEQLTHWMAVLADYGPYPCALQVDTGFNRLGLTVEEALELAEDASLPQAFSPVLLMSHLMCGDTPGAPENAEQLARFRVITEAFEGIEASLAATGGIALGADYHFDLTRPGISLYGATGGAPIPAPLRTVATAEARILQVREAKAGEAVSYGASQRLHRDSRLAVAFAGYGDGFSRGFSGGNILQRQDGSPSGRAWFDGHLLPVVGRVTMDTSIFDVTDLPPGAIRAGDYIQLFGPERPIAEVAASAGTIEYDLLTALGLRYERLYLRGESF</sequence>
<feature type="active site" description="Proton acceptor; specific for L-alanine" evidence="6">
    <location>
        <position position="268"/>
    </location>
</feature>
<dbReference type="GO" id="GO:0030632">
    <property type="term" value="P:D-alanine biosynthetic process"/>
    <property type="evidence" value="ECO:0007669"/>
    <property type="project" value="UniProtKB-UniRule"/>
</dbReference>
<dbReference type="SUPFAM" id="SSF51419">
    <property type="entry name" value="PLP-binding barrel"/>
    <property type="match status" value="1"/>
</dbReference>
<accession>A0A7W6J692</accession>
<comment type="cofactor">
    <cofactor evidence="2 6 7">
        <name>pyridoxal 5'-phosphate</name>
        <dbReference type="ChEBI" id="CHEBI:597326"/>
    </cofactor>
</comment>
<dbReference type="GO" id="GO:0030170">
    <property type="term" value="F:pyridoxal phosphate binding"/>
    <property type="evidence" value="ECO:0007669"/>
    <property type="project" value="UniProtKB-UniRule"/>
</dbReference>
<feature type="binding site" evidence="6 8">
    <location>
        <position position="146"/>
    </location>
    <ligand>
        <name>substrate</name>
    </ligand>
</feature>
<evidence type="ECO:0000256" key="3">
    <source>
        <dbReference type="ARBA" id="ARBA00013089"/>
    </source>
</evidence>
<dbReference type="AlphaFoldDB" id="A0A7W6J692"/>